<dbReference type="AlphaFoldDB" id="L0K791"/>
<dbReference type="Proteomes" id="UP000010880">
    <property type="component" value="Chromosome"/>
</dbReference>
<protein>
    <submittedName>
        <fullName evidence="2">Uncharacterized protein</fullName>
    </submittedName>
</protein>
<dbReference type="RefSeq" id="WP_015326591.1">
    <property type="nucleotide sequence ID" value="NC_019978.1"/>
</dbReference>
<feature type="coiled-coil region" evidence="1">
    <location>
        <begin position="62"/>
        <end position="127"/>
    </location>
</feature>
<dbReference type="EMBL" id="CP003359">
    <property type="protein sequence ID" value="AGB40866.1"/>
    <property type="molecule type" value="Genomic_DNA"/>
</dbReference>
<reference evidence="3" key="1">
    <citation type="submission" date="2012-02" db="EMBL/GenBank/DDBJ databases">
        <title>The complete genome of Halobacteroides halobius DSM 5150.</title>
        <authorList>
            <person name="Lucas S."/>
            <person name="Copeland A."/>
            <person name="Lapidus A."/>
            <person name="Glavina del Rio T."/>
            <person name="Dalin E."/>
            <person name="Tice H."/>
            <person name="Bruce D."/>
            <person name="Goodwin L."/>
            <person name="Pitluck S."/>
            <person name="Peters L."/>
            <person name="Mikhailova N."/>
            <person name="Gu W."/>
            <person name="Kyrpides N."/>
            <person name="Mavromatis K."/>
            <person name="Ivanova N."/>
            <person name="Brettin T."/>
            <person name="Detter J.C."/>
            <person name="Han C."/>
            <person name="Larimer F."/>
            <person name="Land M."/>
            <person name="Hauser L."/>
            <person name="Markowitz V."/>
            <person name="Cheng J.-F."/>
            <person name="Hugenholtz P."/>
            <person name="Woyke T."/>
            <person name="Wu D."/>
            <person name="Tindall B."/>
            <person name="Pomrenke H."/>
            <person name="Brambilla E."/>
            <person name="Klenk H.-P."/>
            <person name="Eisen J.A."/>
        </authorList>
    </citation>
    <scope>NUCLEOTIDE SEQUENCE [LARGE SCALE GENOMIC DNA]</scope>
    <source>
        <strain evidence="3">ATCC 35273 / DSM 5150 / MD-1</strain>
    </source>
</reference>
<gene>
    <name evidence="2" type="ordered locus">Halha_0900</name>
</gene>
<accession>L0K791</accession>
<name>L0K791_HALHC</name>
<evidence type="ECO:0000256" key="1">
    <source>
        <dbReference type="SAM" id="Coils"/>
    </source>
</evidence>
<keyword evidence="1" id="KW-0175">Coiled coil</keyword>
<sequence length="188" mass="21862">MLAVVNEYHKSKGSDGNMKNLFISVGCLIIENYAQVILKYNDQLSPELKRQLTLLVNNLQICTQLQNRISGLEEGITESNEKLEELPYDSEMREEIIKRKKRLNKSLVRKEKKLSQLNQENVNFLLRLGRQFYEQRLLDDNEEFSKLYDKLDCIAANKESNSSEDDGLATDFDINMFNLNNLMASLIY</sequence>
<keyword evidence="3" id="KW-1185">Reference proteome</keyword>
<organism evidence="2 3">
    <name type="scientific">Halobacteroides halobius (strain ATCC 35273 / DSM 5150 / MD-1)</name>
    <dbReference type="NCBI Taxonomy" id="748449"/>
    <lineage>
        <taxon>Bacteria</taxon>
        <taxon>Bacillati</taxon>
        <taxon>Bacillota</taxon>
        <taxon>Clostridia</taxon>
        <taxon>Halanaerobiales</taxon>
        <taxon>Halobacteroidaceae</taxon>
        <taxon>Halobacteroides</taxon>
    </lineage>
</organism>
<evidence type="ECO:0000313" key="3">
    <source>
        <dbReference type="Proteomes" id="UP000010880"/>
    </source>
</evidence>
<dbReference type="HOGENOM" id="CLU_1439241_0_0_9"/>
<dbReference type="OrthoDB" id="2112556at2"/>
<evidence type="ECO:0000313" key="2">
    <source>
        <dbReference type="EMBL" id="AGB40866.1"/>
    </source>
</evidence>
<proteinExistence type="predicted"/>
<dbReference type="STRING" id="748449.Halha_0900"/>
<dbReference type="KEGG" id="hhl:Halha_0900"/>